<evidence type="ECO:0000256" key="2">
    <source>
        <dbReference type="ARBA" id="ARBA00022649"/>
    </source>
</evidence>
<dbReference type="InterPro" id="IPR007712">
    <property type="entry name" value="RelE/ParE_toxin"/>
</dbReference>
<gene>
    <name evidence="3" type="ORF">GR197_25395</name>
</gene>
<comment type="caution">
    <text evidence="3">The sequence shown here is derived from an EMBL/GenBank/DDBJ whole genome shotgun (WGS) entry which is preliminary data.</text>
</comment>
<evidence type="ECO:0000313" key="3">
    <source>
        <dbReference type="EMBL" id="NEJ73837.1"/>
    </source>
</evidence>
<dbReference type="NCBIfam" id="TIGR02385">
    <property type="entry name" value="RelE_StbE"/>
    <property type="match status" value="1"/>
</dbReference>
<dbReference type="InterPro" id="IPR051803">
    <property type="entry name" value="TA_system_RelE-like_toxin"/>
</dbReference>
<dbReference type="RefSeq" id="WP_204330389.1">
    <property type="nucleotide sequence ID" value="NZ_WUFT01000019.1"/>
</dbReference>
<reference evidence="3 4" key="1">
    <citation type="submission" date="2019-12" db="EMBL/GenBank/DDBJ databases">
        <title>Rhizobium genotypes associated with high levels of biological nitrogen fixation by grain legumes in a temperate-maritime cropping system.</title>
        <authorList>
            <person name="Maluk M."/>
            <person name="Francesc Ferrando Molina F."/>
            <person name="Lopez Del Egido L."/>
            <person name="Lafos M."/>
            <person name="Langarica-Fuentes A."/>
            <person name="Gebre Yohannes G."/>
            <person name="Young M.W."/>
            <person name="Martin P."/>
            <person name="Gantlett R."/>
            <person name="Kenicer G."/>
            <person name="Hawes C."/>
            <person name="Begg G.S."/>
            <person name="Quilliam R.S."/>
            <person name="Squire G.R."/>
            <person name="Poole P.S."/>
            <person name="Young P.W."/>
            <person name="Iannetta P.M."/>
            <person name="James E.K."/>
        </authorList>
    </citation>
    <scope>NUCLEOTIDE SEQUENCE [LARGE SCALE GENOMIC DNA]</scope>
    <source>
        <strain evidence="3 4">JHI366</strain>
    </source>
</reference>
<protein>
    <submittedName>
        <fullName evidence="3">Type II toxin-antitoxin system mRNA interferase toxin, RelE/StbE family</fullName>
    </submittedName>
</protein>
<dbReference type="Proteomes" id="UP000471753">
    <property type="component" value="Unassembled WGS sequence"/>
</dbReference>
<dbReference type="InterPro" id="IPR035093">
    <property type="entry name" value="RelE/ParE_toxin_dom_sf"/>
</dbReference>
<evidence type="ECO:0000313" key="4">
    <source>
        <dbReference type="Proteomes" id="UP000471753"/>
    </source>
</evidence>
<name>A0A7K3UJH8_9HYPH</name>
<dbReference type="Pfam" id="PF05016">
    <property type="entry name" value="ParE_toxin"/>
    <property type="match status" value="1"/>
</dbReference>
<dbReference type="EMBL" id="WUFT01000019">
    <property type="protein sequence ID" value="NEJ73837.1"/>
    <property type="molecule type" value="Genomic_DNA"/>
</dbReference>
<proteinExistence type="inferred from homology"/>
<accession>A0A7K3UJH8</accession>
<evidence type="ECO:0000256" key="1">
    <source>
        <dbReference type="ARBA" id="ARBA00006226"/>
    </source>
</evidence>
<comment type="similarity">
    <text evidence="1">Belongs to the RelE toxin family.</text>
</comment>
<keyword evidence="2" id="KW-1277">Toxin-antitoxin system</keyword>
<dbReference type="AlphaFoldDB" id="A0A7K3UJH8"/>
<organism evidence="3 4">
    <name type="scientific">Rhizobium phaseoli</name>
    <dbReference type="NCBI Taxonomy" id="396"/>
    <lineage>
        <taxon>Bacteria</taxon>
        <taxon>Pseudomonadati</taxon>
        <taxon>Pseudomonadota</taxon>
        <taxon>Alphaproteobacteria</taxon>
        <taxon>Hyphomicrobiales</taxon>
        <taxon>Rhizobiaceae</taxon>
        <taxon>Rhizobium/Agrobacterium group</taxon>
        <taxon>Rhizobium</taxon>
    </lineage>
</organism>
<dbReference type="Gene3D" id="3.30.2310.20">
    <property type="entry name" value="RelE-like"/>
    <property type="match status" value="1"/>
</dbReference>
<dbReference type="PANTHER" id="PTHR33755">
    <property type="entry name" value="TOXIN PARE1-RELATED"/>
    <property type="match status" value="1"/>
</dbReference>
<dbReference type="PANTHER" id="PTHR33755:SF6">
    <property type="entry name" value="PLASMID STABILIZATION SYSTEM PROTEIN"/>
    <property type="match status" value="1"/>
</dbReference>
<sequence>MKDARRCRCAISDRDNIFTYIEIENPRAAVHVDQKIVFAVRRLVEFPESGKPGRIAGTRELVIPSTPYIAAYVVHEDRIRILRVLHGAQIWPDDISTE</sequence>